<protein>
    <submittedName>
        <fullName evidence="2">Uncharacterized protein</fullName>
    </submittedName>
</protein>
<proteinExistence type="predicted"/>
<reference evidence="2" key="1">
    <citation type="submission" date="2016-09" db="EMBL/GenBank/DDBJ databases">
        <authorList>
            <person name="Capua I."/>
            <person name="De Benedictis P."/>
            <person name="Joannis T."/>
            <person name="Lombin L.H."/>
            <person name="Cattoli G."/>
        </authorList>
    </citation>
    <scope>NUCLEOTIDE SEQUENCE</scope>
    <source>
        <strain evidence="2">B9</strain>
    </source>
</reference>
<name>A0A1K0ISF3_CUPNE</name>
<sequence length="59" mass="6708">MGKSGLRPCRTLCAAGMRLCRGWFARIRILADTRAPRHPAMWRRSETAEFHPTAPHPHA</sequence>
<dbReference type="AlphaFoldDB" id="A0A1K0ISF3"/>
<organism evidence="2">
    <name type="scientific">Cupriavidus necator</name>
    <name type="common">Alcaligenes eutrophus</name>
    <name type="synonym">Ralstonia eutropha</name>
    <dbReference type="NCBI Taxonomy" id="106590"/>
    <lineage>
        <taxon>Bacteria</taxon>
        <taxon>Pseudomonadati</taxon>
        <taxon>Pseudomonadota</taxon>
        <taxon>Betaproteobacteria</taxon>
        <taxon>Burkholderiales</taxon>
        <taxon>Burkholderiaceae</taxon>
        <taxon>Cupriavidus</taxon>
    </lineage>
</organism>
<evidence type="ECO:0000256" key="1">
    <source>
        <dbReference type="SAM" id="MobiDB-lite"/>
    </source>
</evidence>
<accession>A0A1K0ISF3</accession>
<evidence type="ECO:0000313" key="2">
    <source>
        <dbReference type="EMBL" id="SCV00864.1"/>
    </source>
</evidence>
<feature type="region of interest" description="Disordered" evidence="1">
    <location>
        <begin position="38"/>
        <end position="59"/>
    </location>
</feature>
<dbReference type="EMBL" id="FMSH01000526">
    <property type="protein sequence ID" value="SCV00864.1"/>
    <property type="molecule type" value="Genomic_DNA"/>
</dbReference>
<gene>
    <name evidence="2" type="ORF">CNECB9_770004</name>
</gene>